<keyword evidence="4 12" id="KW-0813">Transport</keyword>
<keyword evidence="9 12" id="KW-0472">Membrane</keyword>
<protein>
    <recommendedName>
        <fullName evidence="12">Coatomer subunit zeta</fullName>
    </recommendedName>
</protein>
<evidence type="ECO:0000256" key="11">
    <source>
        <dbReference type="ARBA" id="ARBA00045555"/>
    </source>
</evidence>
<feature type="domain" description="AP complex mu/sigma subunit" evidence="13">
    <location>
        <begin position="12"/>
        <end position="149"/>
    </location>
</feature>
<dbReference type="GO" id="GO:0006891">
    <property type="term" value="P:intra-Golgi vesicle-mediated transport"/>
    <property type="evidence" value="ECO:0007669"/>
    <property type="project" value="TreeGrafter"/>
</dbReference>
<keyword evidence="5 12" id="KW-0963">Cytoplasm</keyword>
<evidence type="ECO:0000256" key="6">
    <source>
        <dbReference type="ARBA" id="ARBA00022892"/>
    </source>
</evidence>
<comment type="similarity">
    <text evidence="2 12">Belongs to the adaptor complexes small subunit family.</text>
</comment>
<evidence type="ECO:0000313" key="15">
    <source>
        <dbReference type="Proteomes" id="UP000192578"/>
    </source>
</evidence>
<dbReference type="Proteomes" id="UP000192578">
    <property type="component" value="Unassembled WGS sequence"/>
</dbReference>
<dbReference type="EMBL" id="MTYJ01000023">
    <property type="protein sequence ID" value="OQV21459.1"/>
    <property type="molecule type" value="Genomic_DNA"/>
</dbReference>
<evidence type="ECO:0000256" key="8">
    <source>
        <dbReference type="ARBA" id="ARBA00023034"/>
    </source>
</evidence>
<evidence type="ECO:0000256" key="3">
    <source>
        <dbReference type="ARBA" id="ARBA00011775"/>
    </source>
</evidence>
<proteinExistence type="inferred from homology"/>
<dbReference type="GO" id="GO:0006886">
    <property type="term" value="P:intracellular protein transport"/>
    <property type="evidence" value="ECO:0007669"/>
    <property type="project" value="TreeGrafter"/>
</dbReference>
<dbReference type="AlphaFoldDB" id="A0A1W0X1V5"/>
<keyword evidence="15" id="KW-1185">Reference proteome</keyword>
<dbReference type="Pfam" id="PF01217">
    <property type="entry name" value="Clat_adaptor_s"/>
    <property type="match status" value="1"/>
</dbReference>
<keyword evidence="6 12" id="KW-0931">ER-Golgi transport</keyword>
<reference evidence="15" key="1">
    <citation type="submission" date="2017-01" db="EMBL/GenBank/DDBJ databases">
        <title>Comparative genomics of anhydrobiosis in the tardigrade Hypsibius dujardini.</title>
        <authorList>
            <person name="Yoshida Y."/>
            <person name="Koutsovoulos G."/>
            <person name="Laetsch D."/>
            <person name="Stevens L."/>
            <person name="Kumar S."/>
            <person name="Horikawa D."/>
            <person name="Ishino K."/>
            <person name="Komine S."/>
            <person name="Tomita M."/>
            <person name="Blaxter M."/>
            <person name="Arakawa K."/>
        </authorList>
    </citation>
    <scope>NUCLEOTIDE SEQUENCE [LARGE SCALE GENOMIC DNA]</scope>
    <source>
        <strain evidence="15">Z151</strain>
    </source>
</reference>
<comment type="function">
    <text evidence="11">The coatomer is a cytosolic protein complex that binds to dilysine motifs and reversibly associates with Golgi non-clathrin-coated vesicles, which further mediate biosynthetic protein transport from the ER, via the Golgi up to the trans Golgi network. Coatomer complex is required for budding from Golgi membranes, and is essential for the retrograde Golgi-to-ER transport of dilysine-tagged proteins. The zeta subunit may be involved in regulating the coat assembly and, hence, the rate of biosynthetic protein transport due to its association-dissociation properties with the coatomer complex.</text>
</comment>
<dbReference type="FunFam" id="3.30.450.60:FF:000013">
    <property type="entry name" value="Coatomer subunit zeta"/>
    <property type="match status" value="1"/>
</dbReference>
<keyword evidence="10 12" id="KW-0968">Cytoplasmic vesicle</keyword>
<comment type="subcellular location">
    <subcellularLocation>
        <location evidence="12">Cytoplasm</location>
    </subcellularLocation>
    <subcellularLocation>
        <location evidence="1 12">Golgi apparatus membrane</location>
        <topology evidence="1 12">Peripheral membrane protein</topology>
        <orientation evidence="1 12">Cytoplasmic side</orientation>
    </subcellularLocation>
    <subcellularLocation>
        <location evidence="12">Cytoplasmic vesicle</location>
        <location evidence="12">COPI-coated vesicle membrane</location>
        <topology evidence="12">Peripheral membrane protein</topology>
        <orientation evidence="12">Cytoplasmic side</orientation>
    </subcellularLocation>
</comment>
<dbReference type="SUPFAM" id="SSF64356">
    <property type="entry name" value="SNARE-like"/>
    <property type="match status" value="1"/>
</dbReference>
<accession>A0A1W0X1V5</accession>
<dbReference type="GO" id="GO:0000139">
    <property type="term" value="C:Golgi membrane"/>
    <property type="evidence" value="ECO:0007669"/>
    <property type="project" value="UniProtKB-SubCell"/>
</dbReference>
<evidence type="ECO:0000256" key="10">
    <source>
        <dbReference type="ARBA" id="ARBA00023329"/>
    </source>
</evidence>
<evidence type="ECO:0000256" key="4">
    <source>
        <dbReference type="ARBA" id="ARBA00022448"/>
    </source>
</evidence>
<gene>
    <name evidence="14" type="ORF">BV898_04664</name>
</gene>
<evidence type="ECO:0000313" key="14">
    <source>
        <dbReference type="EMBL" id="OQV21459.1"/>
    </source>
</evidence>
<dbReference type="GO" id="GO:0006890">
    <property type="term" value="P:retrograde vesicle-mediated transport, Golgi to endoplasmic reticulum"/>
    <property type="evidence" value="ECO:0007669"/>
    <property type="project" value="UniProtKB-UniRule"/>
</dbReference>
<dbReference type="InterPro" id="IPR011012">
    <property type="entry name" value="Longin-like_dom_sf"/>
</dbReference>
<sequence>MDFPAMEPNMYTVKAMLIMDSDGNRLIAKYYDDTFTTSKEQKGFEKSLFAKTSKASGEIILLDGLTCLYKSNVDLFFYVIGGSSVNELMLVQVLTCLYESVQKVLGKSFEKKVFMDNLDSIFLIVDEIVDNGIIVELDSSAVTQRAAIRTDDQQSPMGEQTVASVLLAAKEQLKWSLLK</sequence>
<evidence type="ECO:0000256" key="1">
    <source>
        <dbReference type="ARBA" id="ARBA00004255"/>
    </source>
</evidence>
<dbReference type="Gene3D" id="3.30.450.60">
    <property type="match status" value="1"/>
</dbReference>
<dbReference type="InterPro" id="IPR022775">
    <property type="entry name" value="AP_mu_sigma_su"/>
</dbReference>
<dbReference type="PANTHER" id="PTHR11043:SF0">
    <property type="entry name" value="COATOMER SUBUNIT ZETA"/>
    <property type="match status" value="1"/>
</dbReference>
<organism evidence="14 15">
    <name type="scientific">Hypsibius exemplaris</name>
    <name type="common">Freshwater tardigrade</name>
    <dbReference type="NCBI Taxonomy" id="2072580"/>
    <lineage>
        <taxon>Eukaryota</taxon>
        <taxon>Metazoa</taxon>
        <taxon>Ecdysozoa</taxon>
        <taxon>Tardigrada</taxon>
        <taxon>Eutardigrada</taxon>
        <taxon>Parachela</taxon>
        <taxon>Hypsibioidea</taxon>
        <taxon>Hypsibiidae</taxon>
        <taxon>Hypsibius</taxon>
    </lineage>
</organism>
<keyword evidence="7 12" id="KW-0653">Protein transport</keyword>
<dbReference type="CDD" id="cd14829">
    <property type="entry name" value="Zeta-COP"/>
    <property type="match status" value="1"/>
</dbReference>
<evidence type="ECO:0000256" key="9">
    <source>
        <dbReference type="ARBA" id="ARBA00023136"/>
    </source>
</evidence>
<dbReference type="InterPro" id="IPR039652">
    <property type="entry name" value="Coatomer_zeta"/>
</dbReference>
<evidence type="ECO:0000256" key="5">
    <source>
        <dbReference type="ARBA" id="ARBA00022490"/>
    </source>
</evidence>
<evidence type="ECO:0000256" key="12">
    <source>
        <dbReference type="RuleBase" id="RU366053"/>
    </source>
</evidence>
<name>A0A1W0X1V5_HYPEX</name>
<evidence type="ECO:0000259" key="13">
    <source>
        <dbReference type="Pfam" id="PF01217"/>
    </source>
</evidence>
<comment type="subunit">
    <text evidence="3 12">Oligomeric complex that consists of at least the alpha, beta, beta', gamma, delta, epsilon and zeta subunits.</text>
</comment>
<dbReference type="OrthoDB" id="10249988at2759"/>
<evidence type="ECO:0000256" key="2">
    <source>
        <dbReference type="ARBA" id="ARBA00006972"/>
    </source>
</evidence>
<evidence type="ECO:0000256" key="7">
    <source>
        <dbReference type="ARBA" id="ARBA00022927"/>
    </source>
</evidence>
<comment type="caution">
    <text evidence="14">The sequence shown here is derived from an EMBL/GenBank/DDBJ whole genome shotgun (WGS) entry which is preliminary data.</text>
</comment>
<keyword evidence="8 12" id="KW-0333">Golgi apparatus</keyword>
<dbReference type="PANTHER" id="PTHR11043">
    <property type="entry name" value="ZETA-COAT PROTEIN"/>
    <property type="match status" value="1"/>
</dbReference>
<dbReference type="GO" id="GO:0030126">
    <property type="term" value="C:COPI vesicle coat"/>
    <property type="evidence" value="ECO:0007669"/>
    <property type="project" value="UniProtKB-UniRule"/>
</dbReference>